<reference evidence="1" key="1">
    <citation type="submission" date="2022-04" db="EMBL/GenBank/DDBJ databases">
        <title>Genome of the entomopathogenic fungus Entomophthora muscae.</title>
        <authorList>
            <person name="Elya C."/>
            <person name="Lovett B.R."/>
            <person name="Lee E."/>
            <person name="Macias A.M."/>
            <person name="Hajek A.E."/>
            <person name="De Bivort B.L."/>
            <person name="Kasson M.T."/>
            <person name="De Fine Licht H.H."/>
            <person name="Stajich J.E."/>
        </authorList>
    </citation>
    <scope>NUCLEOTIDE SEQUENCE</scope>
    <source>
        <strain evidence="1">Berkeley</strain>
    </source>
</reference>
<comment type="caution">
    <text evidence="1">The sequence shown here is derived from an EMBL/GenBank/DDBJ whole genome shotgun (WGS) entry which is preliminary data.</text>
</comment>
<accession>A0ACC2T6V2</accession>
<dbReference type="EMBL" id="QTSX02003576">
    <property type="protein sequence ID" value="KAJ9070389.1"/>
    <property type="molecule type" value="Genomic_DNA"/>
</dbReference>
<proteinExistence type="predicted"/>
<gene>
    <name evidence="1" type="ORF">DSO57_1008431</name>
</gene>
<organism evidence="1 2">
    <name type="scientific">Entomophthora muscae</name>
    <dbReference type="NCBI Taxonomy" id="34485"/>
    <lineage>
        <taxon>Eukaryota</taxon>
        <taxon>Fungi</taxon>
        <taxon>Fungi incertae sedis</taxon>
        <taxon>Zoopagomycota</taxon>
        <taxon>Entomophthoromycotina</taxon>
        <taxon>Entomophthoromycetes</taxon>
        <taxon>Entomophthorales</taxon>
        <taxon>Entomophthoraceae</taxon>
        <taxon>Entomophthora</taxon>
    </lineage>
</organism>
<dbReference type="Proteomes" id="UP001165960">
    <property type="component" value="Unassembled WGS sequence"/>
</dbReference>
<evidence type="ECO:0000313" key="1">
    <source>
        <dbReference type="EMBL" id="KAJ9070389.1"/>
    </source>
</evidence>
<evidence type="ECO:0000313" key="2">
    <source>
        <dbReference type="Proteomes" id="UP001165960"/>
    </source>
</evidence>
<sequence length="207" mass="23247">MRFPVLNQSNDTQRITSYLSRLGSQFKAPNKGQSYKSFSNFKERSQTPKPTESTSDTDKSKGEDKYYCNLGNYNKCGKRGHFVADCQGGKPNPASVNVVTVVRAQSALDSQLASLEVIKHAAWKPPQSTFQGEIPPFWLTNGPGFERHTILESLASILLTNLGHLPIRKWHIRSATIQLHNWAINLLRELKITVATCHAEKFKGFML</sequence>
<name>A0ACC2T6V2_9FUNG</name>
<keyword evidence="2" id="KW-1185">Reference proteome</keyword>
<protein>
    <submittedName>
        <fullName evidence="1">Uncharacterized protein</fullName>
    </submittedName>
</protein>